<accession>A0A0D0BAS5</accession>
<protein>
    <submittedName>
        <fullName evidence="1">Uncharacterized protein</fullName>
    </submittedName>
</protein>
<name>A0A0D0BAS5_9AGAR</name>
<dbReference type="Proteomes" id="UP000053593">
    <property type="component" value="Unassembled WGS sequence"/>
</dbReference>
<proteinExistence type="predicted"/>
<dbReference type="AlphaFoldDB" id="A0A0D0BAS5"/>
<reference evidence="1 2" key="1">
    <citation type="submission" date="2014-04" db="EMBL/GenBank/DDBJ databases">
        <title>Evolutionary Origins and Diversification of the Mycorrhizal Mutualists.</title>
        <authorList>
            <consortium name="DOE Joint Genome Institute"/>
            <consortium name="Mycorrhizal Genomics Consortium"/>
            <person name="Kohler A."/>
            <person name="Kuo A."/>
            <person name="Nagy L.G."/>
            <person name="Floudas D."/>
            <person name="Copeland A."/>
            <person name="Barry K.W."/>
            <person name="Cichocki N."/>
            <person name="Veneault-Fourrey C."/>
            <person name="LaButti K."/>
            <person name="Lindquist E.A."/>
            <person name="Lipzen A."/>
            <person name="Lundell T."/>
            <person name="Morin E."/>
            <person name="Murat C."/>
            <person name="Riley R."/>
            <person name="Ohm R."/>
            <person name="Sun H."/>
            <person name="Tunlid A."/>
            <person name="Henrissat B."/>
            <person name="Grigoriev I.V."/>
            <person name="Hibbett D.S."/>
            <person name="Martin F."/>
        </authorList>
    </citation>
    <scope>NUCLEOTIDE SEQUENCE [LARGE SCALE GENOMIC DNA]</scope>
    <source>
        <strain evidence="1 2">FD-317 M1</strain>
    </source>
</reference>
<gene>
    <name evidence="1" type="ORF">GYMLUDRAFT_243985</name>
</gene>
<organism evidence="1 2">
    <name type="scientific">Collybiopsis luxurians FD-317 M1</name>
    <dbReference type="NCBI Taxonomy" id="944289"/>
    <lineage>
        <taxon>Eukaryota</taxon>
        <taxon>Fungi</taxon>
        <taxon>Dikarya</taxon>
        <taxon>Basidiomycota</taxon>
        <taxon>Agaricomycotina</taxon>
        <taxon>Agaricomycetes</taxon>
        <taxon>Agaricomycetidae</taxon>
        <taxon>Agaricales</taxon>
        <taxon>Marasmiineae</taxon>
        <taxon>Omphalotaceae</taxon>
        <taxon>Collybiopsis</taxon>
        <taxon>Collybiopsis luxurians</taxon>
    </lineage>
</organism>
<keyword evidence="2" id="KW-1185">Reference proteome</keyword>
<dbReference type="HOGENOM" id="CLU_1768288_0_0_1"/>
<dbReference type="EMBL" id="KN834773">
    <property type="protein sequence ID" value="KIK60820.1"/>
    <property type="molecule type" value="Genomic_DNA"/>
</dbReference>
<evidence type="ECO:0000313" key="1">
    <source>
        <dbReference type="EMBL" id="KIK60820.1"/>
    </source>
</evidence>
<evidence type="ECO:0000313" key="2">
    <source>
        <dbReference type="Proteomes" id="UP000053593"/>
    </source>
</evidence>
<sequence>MTINNNLDRTLGTQILFHKRLDLTLLIPSSLPSPSYPSPKKAIHTPKPILSLLDGAQVAQHAVEGHSLLVVGRGLWGMGTGAGVGVDADSVLWDDGDEEGEGGGSPAALVRIDVDGIDDEDFGGVERATGAGAERIMSRVCDVGLVT</sequence>